<feature type="region of interest" description="Disordered" evidence="4">
    <location>
        <begin position="721"/>
        <end position="740"/>
    </location>
</feature>
<dbReference type="SMART" id="SM00740">
    <property type="entry name" value="PASTA"/>
    <property type="match status" value="2"/>
</dbReference>
<evidence type="ECO:0000256" key="2">
    <source>
        <dbReference type="ARBA" id="ARBA00007171"/>
    </source>
</evidence>
<organism evidence="7 8">
    <name type="scientific">Metasolibacillus meyeri</name>
    <dbReference type="NCBI Taxonomy" id="1071052"/>
    <lineage>
        <taxon>Bacteria</taxon>
        <taxon>Bacillati</taxon>
        <taxon>Bacillota</taxon>
        <taxon>Bacilli</taxon>
        <taxon>Bacillales</taxon>
        <taxon>Caryophanaceae</taxon>
        <taxon>Metasolibacillus</taxon>
    </lineage>
</organism>
<keyword evidence="5" id="KW-0812">Transmembrane</keyword>
<dbReference type="InterPro" id="IPR005311">
    <property type="entry name" value="PBP_dimer"/>
</dbReference>
<dbReference type="CDD" id="cd06576">
    <property type="entry name" value="PASTA_Pbp2x-like_1"/>
    <property type="match status" value="1"/>
</dbReference>
<dbReference type="Gene3D" id="3.30.450.330">
    <property type="match status" value="1"/>
</dbReference>
<name>A0AAW9NU97_9BACL</name>
<keyword evidence="5" id="KW-1133">Transmembrane helix</keyword>
<comment type="caution">
    <text evidence="7">The sequence shown here is derived from an EMBL/GenBank/DDBJ whole genome shotgun (WGS) entry which is preliminary data.</text>
</comment>
<comment type="subcellular location">
    <subcellularLocation>
        <location evidence="1">Membrane</location>
    </subcellularLocation>
</comment>
<dbReference type="SUPFAM" id="SSF56519">
    <property type="entry name" value="Penicillin binding protein dimerisation domain"/>
    <property type="match status" value="1"/>
</dbReference>
<dbReference type="InterPro" id="IPR012338">
    <property type="entry name" value="Beta-lactam/transpept-like"/>
</dbReference>
<keyword evidence="3 5" id="KW-0472">Membrane</keyword>
<evidence type="ECO:0000256" key="5">
    <source>
        <dbReference type="SAM" id="Phobius"/>
    </source>
</evidence>
<comment type="similarity">
    <text evidence="2">Belongs to the transpeptidase family.</text>
</comment>
<dbReference type="EMBL" id="JARSFG010000017">
    <property type="protein sequence ID" value="MEC1179450.1"/>
    <property type="molecule type" value="Genomic_DNA"/>
</dbReference>
<evidence type="ECO:0000313" key="8">
    <source>
        <dbReference type="Proteomes" id="UP001344888"/>
    </source>
</evidence>
<feature type="transmembrane region" description="Helical" evidence="5">
    <location>
        <begin position="12"/>
        <end position="31"/>
    </location>
</feature>
<dbReference type="PANTHER" id="PTHR30627">
    <property type="entry name" value="PEPTIDOGLYCAN D,D-TRANSPEPTIDASE"/>
    <property type="match status" value="1"/>
</dbReference>
<dbReference type="Pfam" id="PF03717">
    <property type="entry name" value="PBP_dimer"/>
    <property type="match status" value="1"/>
</dbReference>
<dbReference type="Gene3D" id="3.40.710.10">
    <property type="entry name" value="DD-peptidase/beta-lactamase superfamily"/>
    <property type="match status" value="1"/>
</dbReference>
<gene>
    <name evidence="7" type="ORF">P9B03_13210</name>
</gene>
<dbReference type="PANTHER" id="PTHR30627:SF26">
    <property type="entry name" value="PENICILLIN-BINDING PROTEIN 2B"/>
    <property type="match status" value="1"/>
</dbReference>
<feature type="compositionally biased region" description="Acidic residues" evidence="4">
    <location>
        <begin position="728"/>
        <end position="740"/>
    </location>
</feature>
<keyword evidence="8" id="KW-1185">Reference proteome</keyword>
<dbReference type="Gene3D" id="2.20.70.70">
    <property type="match status" value="1"/>
</dbReference>
<evidence type="ECO:0000259" key="6">
    <source>
        <dbReference type="PROSITE" id="PS51178"/>
    </source>
</evidence>
<dbReference type="Pfam" id="PF03793">
    <property type="entry name" value="PASTA"/>
    <property type="match status" value="1"/>
</dbReference>
<dbReference type="InterPro" id="IPR050515">
    <property type="entry name" value="Beta-lactam/transpept"/>
</dbReference>
<protein>
    <submittedName>
        <fullName evidence="7">Penicillin-binding protein</fullName>
    </submittedName>
</protein>
<proteinExistence type="inferred from homology"/>
<dbReference type="InterPro" id="IPR005543">
    <property type="entry name" value="PASTA_dom"/>
</dbReference>
<dbReference type="InterPro" id="IPR001460">
    <property type="entry name" value="PCN-bd_Tpept"/>
</dbReference>
<evidence type="ECO:0000256" key="1">
    <source>
        <dbReference type="ARBA" id="ARBA00004370"/>
    </source>
</evidence>
<dbReference type="GO" id="GO:0071555">
    <property type="term" value="P:cell wall organization"/>
    <property type="evidence" value="ECO:0007669"/>
    <property type="project" value="TreeGrafter"/>
</dbReference>
<dbReference type="Proteomes" id="UP001344888">
    <property type="component" value="Unassembled WGS sequence"/>
</dbReference>
<reference evidence="7 8" key="1">
    <citation type="submission" date="2023-03" db="EMBL/GenBank/DDBJ databases">
        <title>Bacillus Genome Sequencing.</title>
        <authorList>
            <person name="Dunlap C."/>
        </authorList>
    </citation>
    <scope>NUCLEOTIDE SEQUENCE [LARGE SCALE GENOMIC DNA]</scope>
    <source>
        <strain evidence="7 8">B-59205</strain>
    </source>
</reference>
<evidence type="ECO:0000313" key="7">
    <source>
        <dbReference type="EMBL" id="MEC1179450.1"/>
    </source>
</evidence>
<dbReference type="SUPFAM" id="SSF56601">
    <property type="entry name" value="beta-lactamase/transpeptidase-like"/>
    <property type="match status" value="1"/>
</dbReference>
<dbReference type="AlphaFoldDB" id="A0AAW9NU97"/>
<evidence type="ECO:0000256" key="3">
    <source>
        <dbReference type="ARBA" id="ARBA00023136"/>
    </source>
</evidence>
<dbReference type="InterPro" id="IPR036138">
    <property type="entry name" value="PBP_dimer_sf"/>
</dbReference>
<accession>A0AAW9NU97</accession>
<dbReference type="GO" id="GO:0008658">
    <property type="term" value="F:penicillin binding"/>
    <property type="evidence" value="ECO:0007669"/>
    <property type="project" value="InterPro"/>
</dbReference>
<dbReference type="Pfam" id="PF00905">
    <property type="entry name" value="Transpeptidase"/>
    <property type="match status" value="1"/>
</dbReference>
<sequence>MKKSTFRFQKGAFLMFLLYGGLFLLLFWRIVHLQTASEVNGYSLQAEAAAKYAREVHLAANRGRILDRNDNVVAEDTLAYKLVAVVNELASKNAKQPIHVEDPAKTAKILAQYIEMEEQDIYRILTRKMKDGSTPYQVEFGAAGRKISYDTKLAIDEEELPGIIFEEDTKRYYPNGPFASHLIGFAVEEKQEGDSTFKTVGKMGLEYTYNEQLTGIPGSISYNSDRKGYLLPNSEKMIQPAKNGADIYLTLDKTIQNFLEEAMSQVDQQYKPESMTAIVANPKTGEILAMSQRPTFDPADRIGLESNWLNETIENVIEPGSTMKIFTLAAAVDSGNWYPNATFKSGQYTVLDRTIRDHNRVGWGEITYLEGFQHSSNTGMAHMLSIMGSETFYDYLDRFGFGQKTGIDLPGEVTGTLLSRYPINKVTTTYGQGSTVTPMQLIQAMTAIANDGKMMQPYVIDKIVDPSTGEIILDDEPVVKGEPVSAATAKQVREILASTVTSDIGTARRFALDGYEVAGKTGTAEIARENGGGYYSGKNNYLYSFLGMAPVEDPQLIMYIAVKKPKLGENEGGSEPTAAVFKTVMENSLKYFNINPEEVAEVQMTKLANYEKQSAENAQVELINQGLKPILIGEGGQIIEQYPAQGLAVAKGSVVFLKTDGTITLPSFSGWSLRNMLIYKALSGLPIEIVGEGYVDSQSVSENTAIQDAAPIVVKLKTPEESFAPQVEETDEEGEQLPQD</sequence>
<dbReference type="Gene3D" id="3.30.70.2110">
    <property type="match status" value="1"/>
</dbReference>
<dbReference type="SUPFAM" id="SSF54184">
    <property type="entry name" value="Penicillin-binding protein 2x (pbp-2x), c-terminal domain"/>
    <property type="match status" value="2"/>
</dbReference>
<dbReference type="PROSITE" id="PS51178">
    <property type="entry name" value="PASTA"/>
    <property type="match status" value="1"/>
</dbReference>
<dbReference type="Gene3D" id="3.90.1310.10">
    <property type="entry name" value="Penicillin-binding protein 2a (Domain 2)"/>
    <property type="match status" value="1"/>
</dbReference>
<dbReference type="GO" id="GO:0005886">
    <property type="term" value="C:plasma membrane"/>
    <property type="evidence" value="ECO:0007669"/>
    <property type="project" value="TreeGrafter"/>
</dbReference>
<feature type="domain" description="PASTA" evidence="6">
    <location>
        <begin position="598"/>
        <end position="661"/>
    </location>
</feature>
<dbReference type="CDD" id="cd06575">
    <property type="entry name" value="PASTA_Pbp2x-like_2"/>
    <property type="match status" value="1"/>
</dbReference>
<evidence type="ECO:0000256" key="4">
    <source>
        <dbReference type="SAM" id="MobiDB-lite"/>
    </source>
</evidence>